<comment type="caution">
    <text evidence="2">The sequence shown here is derived from an EMBL/GenBank/DDBJ whole genome shotgun (WGS) entry which is preliminary data.</text>
</comment>
<sequence length="153" mass="17876">MEERTLKKRKMGVYILSFLPGLGHFYLGLMQRGLQFMLLLFCAIFMTHMVEMFAFFIPIIVFYSYFDALQYHSKYRENEELIDEPVFKQNLIRVNKAVIAWIFIGFGGLSLLENSADYLQLSIDFNILYKIIVSAVFVIIGIRILIGKPKEEV</sequence>
<dbReference type="Proteomes" id="UP000626244">
    <property type="component" value="Unassembled WGS sequence"/>
</dbReference>
<keyword evidence="1" id="KW-0812">Transmembrane</keyword>
<evidence type="ECO:0000313" key="3">
    <source>
        <dbReference type="Proteomes" id="UP000626244"/>
    </source>
</evidence>
<dbReference type="AlphaFoldDB" id="A0A8J3EYZ7"/>
<name>A0A8J3EYZ7_9BACI</name>
<feature type="transmembrane region" description="Helical" evidence="1">
    <location>
        <begin position="12"/>
        <end position="30"/>
    </location>
</feature>
<proteinExistence type="predicted"/>
<dbReference type="EMBL" id="BMHB01000001">
    <property type="protein sequence ID" value="GGI14767.1"/>
    <property type="molecule type" value="Genomic_DNA"/>
</dbReference>
<dbReference type="RefSeq" id="WP_088000071.1">
    <property type="nucleotide sequence ID" value="NZ_BMHB01000001.1"/>
</dbReference>
<accession>A0A8J3EYZ7</accession>
<organism evidence="2 3">
    <name type="scientific">Gottfriedia solisilvae</name>
    <dbReference type="NCBI Taxonomy" id="1516104"/>
    <lineage>
        <taxon>Bacteria</taxon>
        <taxon>Bacillati</taxon>
        <taxon>Bacillota</taxon>
        <taxon>Bacilli</taxon>
        <taxon>Bacillales</taxon>
        <taxon>Bacillaceae</taxon>
        <taxon>Gottfriedia</taxon>
    </lineage>
</organism>
<keyword evidence="1" id="KW-0472">Membrane</keyword>
<evidence type="ECO:0000256" key="1">
    <source>
        <dbReference type="SAM" id="Phobius"/>
    </source>
</evidence>
<feature type="transmembrane region" description="Helical" evidence="1">
    <location>
        <begin position="36"/>
        <end position="66"/>
    </location>
</feature>
<evidence type="ECO:0008006" key="4">
    <source>
        <dbReference type="Google" id="ProtNLM"/>
    </source>
</evidence>
<keyword evidence="3" id="KW-1185">Reference proteome</keyword>
<feature type="transmembrane region" description="Helical" evidence="1">
    <location>
        <begin position="127"/>
        <end position="146"/>
    </location>
</feature>
<reference evidence="3" key="1">
    <citation type="journal article" date="2019" name="Int. J. Syst. Evol. Microbiol.">
        <title>The Global Catalogue of Microorganisms (GCM) 10K type strain sequencing project: providing services to taxonomists for standard genome sequencing and annotation.</title>
        <authorList>
            <consortium name="The Broad Institute Genomics Platform"/>
            <consortium name="The Broad Institute Genome Sequencing Center for Infectious Disease"/>
            <person name="Wu L."/>
            <person name="Ma J."/>
        </authorList>
    </citation>
    <scope>NUCLEOTIDE SEQUENCE [LARGE SCALE GENOMIC DNA]</scope>
    <source>
        <strain evidence="3">CGMCC 1.14993</strain>
    </source>
</reference>
<dbReference type="OrthoDB" id="82335at2"/>
<evidence type="ECO:0000313" key="2">
    <source>
        <dbReference type="EMBL" id="GGI14767.1"/>
    </source>
</evidence>
<protein>
    <recommendedName>
        <fullName evidence="4">TM2 domain-containing protein</fullName>
    </recommendedName>
</protein>
<gene>
    <name evidence="2" type="ORF">GCM10007380_24600</name>
</gene>
<feature type="transmembrane region" description="Helical" evidence="1">
    <location>
        <begin position="97"/>
        <end position="115"/>
    </location>
</feature>
<keyword evidence="1" id="KW-1133">Transmembrane helix</keyword>